<accession>A0A1W0A7Q0</accession>
<evidence type="ECO:0000313" key="2">
    <source>
        <dbReference type="EMBL" id="OQS06314.1"/>
    </source>
</evidence>
<dbReference type="Proteomes" id="UP000243217">
    <property type="component" value="Unassembled WGS sequence"/>
</dbReference>
<comment type="caution">
    <text evidence="2">The sequence shown here is derived from an EMBL/GenBank/DDBJ whole genome shotgun (WGS) entry which is preliminary data.</text>
</comment>
<dbReference type="InterPro" id="IPR017956">
    <property type="entry name" value="AT_hook_DNA-bd_motif"/>
</dbReference>
<feature type="compositionally biased region" description="Basic residues" evidence="1">
    <location>
        <begin position="45"/>
        <end position="55"/>
    </location>
</feature>
<dbReference type="GO" id="GO:0003677">
    <property type="term" value="F:DNA binding"/>
    <property type="evidence" value="ECO:0007669"/>
    <property type="project" value="InterPro"/>
</dbReference>
<keyword evidence="3" id="KW-1185">Reference proteome</keyword>
<name>A0A1W0A7Q0_9STRA</name>
<sequence>MDKQTELEQVVDTQAMKDEAKNDEEKRRQSNETNAVDEQENVVVKRGRGRPRKYPVKPPVPEGMKRGRGRPRKIIENDPSTENDVSTKEDMAKEDSIDKNCTNAQEKIALIVQEKNTAIVQDNNGPILRLKNTPSMQEKKALNMQEKRAPIVQENSGRILRWRDHPIEQAKNALDDHEKNGSQVKNDPIAQVKKAQEKHGSIVQEMVNSFSVVKAKTVPVVRVALVRKAKIQSKLITRRSNRVRTLTKVMNISAPVSPAKQFVPNPLKRVLRSNTVIDLASSEDEEPKDEKMVNELEHRPSCTRSEPLKMEEKEIEKAEEKAVELPIVEPRVEKVKQAAQVEKINRSPNVENVVKDAKVEKVENTLPVERRHLRSMTRPPVVPFDIKHVSNFGKKRHRSEKAILTQNQESNAQARKRRRSLRLATIVLLCDDEQVDKKQAISTDADEENKVKKTSQTQHVETQQDNIKVNHEPEPEPKKAQESKPTISTQETKPKIATSTQKSKRAISTSTQESKRTPTRETKPTIVKSTQKSKATISTCTQESKPTICTSTQESKSTFTQETTPTMSTATQQSKRTIPKPTISTIIQETKPTMSTCQRGAICTTMQDSKCTMPILSSKARSFPPLIINISDDEEPMPPKATKVRKHVIKHDPFAPPPIVIEDSDEEDDIVCIKDLQDPPKPFYESLEDDPFAICI</sequence>
<gene>
    <name evidence="2" type="ORF">THRCLA_20403</name>
</gene>
<evidence type="ECO:0000313" key="3">
    <source>
        <dbReference type="Proteomes" id="UP000243217"/>
    </source>
</evidence>
<dbReference type="SMART" id="SM00384">
    <property type="entry name" value="AT_hook"/>
    <property type="match status" value="2"/>
</dbReference>
<feature type="compositionally biased region" description="Basic and acidic residues" evidence="1">
    <location>
        <begin position="468"/>
        <end position="482"/>
    </location>
</feature>
<evidence type="ECO:0000256" key="1">
    <source>
        <dbReference type="SAM" id="MobiDB-lite"/>
    </source>
</evidence>
<proteinExistence type="predicted"/>
<dbReference type="EMBL" id="JNBS01000358">
    <property type="protein sequence ID" value="OQS06314.1"/>
    <property type="molecule type" value="Genomic_DNA"/>
</dbReference>
<feature type="region of interest" description="Disordered" evidence="1">
    <location>
        <begin position="392"/>
        <end position="416"/>
    </location>
</feature>
<feature type="region of interest" description="Disordered" evidence="1">
    <location>
        <begin position="440"/>
        <end position="530"/>
    </location>
</feature>
<dbReference type="AlphaFoldDB" id="A0A1W0A7Q0"/>
<feature type="region of interest" description="Disordered" evidence="1">
    <location>
        <begin position="552"/>
        <end position="578"/>
    </location>
</feature>
<protein>
    <submittedName>
        <fullName evidence="2">Uncharacterized protein</fullName>
    </submittedName>
</protein>
<feature type="region of interest" description="Disordered" evidence="1">
    <location>
        <begin position="1"/>
        <end position="87"/>
    </location>
</feature>
<feature type="compositionally biased region" description="Basic and acidic residues" evidence="1">
    <location>
        <begin position="15"/>
        <end position="30"/>
    </location>
</feature>
<feature type="compositionally biased region" description="Polar residues" evidence="1">
    <location>
        <begin position="454"/>
        <end position="467"/>
    </location>
</feature>
<reference evidence="2 3" key="1">
    <citation type="journal article" date="2014" name="Genome Biol. Evol.">
        <title>The secreted proteins of Achlya hypogyna and Thraustotheca clavata identify the ancestral oomycete secretome and reveal gene acquisitions by horizontal gene transfer.</title>
        <authorList>
            <person name="Misner I."/>
            <person name="Blouin N."/>
            <person name="Leonard G."/>
            <person name="Richards T.A."/>
            <person name="Lane C.E."/>
        </authorList>
    </citation>
    <scope>NUCLEOTIDE SEQUENCE [LARGE SCALE GENOMIC DNA]</scope>
    <source>
        <strain evidence="2 3">ATCC 34112</strain>
    </source>
</reference>
<feature type="compositionally biased region" description="Basic and acidic residues" evidence="1">
    <location>
        <begin position="513"/>
        <end position="523"/>
    </location>
</feature>
<feature type="compositionally biased region" description="Polar residues" evidence="1">
    <location>
        <begin position="404"/>
        <end position="413"/>
    </location>
</feature>
<organism evidence="2 3">
    <name type="scientific">Thraustotheca clavata</name>
    <dbReference type="NCBI Taxonomy" id="74557"/>
    <lineage>
        <taxon>Eukaryota</taxon>
        <taxon>Sar</taxon>
        <taxon>Stramenopiles</taxon>
        <taxon>Oomycota</taxon>
        <taxon>Saprolegniomycetes</taxon>
        <taxon>Saprolegniales</taxon>
        <taxon>Achlyaceae</taxon>
        <taxon>Thraustotheca</taxon>
    </lineage>
</organism>
<feature type="compositionally biased region" description="Polar residues" evidence="1">
    <location>
        <begin position="483"/>
        <end position="512"/>
    </location>
</feature>